<dbReference type="SUPFAM" id="SSF47473">
    <property type="entry name" value="EF-hand"/>
    <property type="match status" value="1"/>
</dbReference>
<dbReference type="Proteomes" id="UP001165060">
    <property type="component" value="Unassembled WGS sequence"/>
</dbReference>
<feature type="domain" description="EF-hand" evidence="7">
    <location>
        <begin position="134"/>
        <end position="169"/>
    </location>
</feature>
<proteinExistence type="predicted"/>
<dbReference type="CDD" id="cd00051">
    <property type="entry name" value="EFh"/>
    <property type="match status" value="1"/>
</dbReference>
<dbReference type="PROSITE" id="PS00018">
    <property type="entry name" value="EF_HAND_1"/>
    <property type="match status" value="2"/>
</dbReference>
<dbReference type="PROSITE" id="PS50222">
    <property type="entry name" value="EF_HAND_2"/>
    <property type="match status" value="2"/>
</dbReference>
<evidence type="ECO:0000256" key="3">
    <source>
        <dbReference type="ARBA" id="ARBA00022630"/>
    </source>
</evidence>
<keyword evidence="9" id="KW-1185">Reference proteome</keyword>
<dbReference type="PANTHER" id="PTHR11985:SF15">
    <property type="entry name" value="GLYCEROL-3-PHOSPHATE DEHYDROGENASE, MITOCHONDRIAL"/>
    <property type="match status" value="1"/>
</dbReference>
<dbReference type="InterPro" id="IPR038299">
    <property type="entry name" value="DAO_C_sf"/>
</dbReference>
<protein>
    <recommendedName>
        <fullName evidence="2">glycerol-3-phosphate dehydrogenase</fullName>
        <ecNumber evidence="2">1.1.5.3</ecNumber>
    </recommendedName>
</protein>
<sequence length="197" mass="21958">PKFGVPLAPGFPYIEAEVTYAAREYACTVEDVLSRRTRLAFLNKEAALHAVPRVAELMAEELGWSEEVRKEQEEAATKYLNSYGGPIPDFTGSKLRTANYRDLRAIFVALDEDKSGFLDQSEIMHAATALGMDFTEEELAAAFKEMDVSGNGRVDLKEFEKWWRKSTSTFHDAIASEMKLGKDWESIKEAGGGAMFG</sequence>
<evidence type="ECO:0000256" key="2">
    <source>
        <dbReference type="ARBA" id="ARBA00013029"/>
    </source>
</evidence>
<evidence type="ECO:0000256" key="1">
    <source>
        <dbReference type="ARBA" id="ARBA00004745"/>
    </source>
</evidence>
<keyword evidence="4" id="KW-0274">FAD</keyword>
<dbReference type="SMART" id="SM00054">
    <property type="entry name" value="EFh"/>
    <property type="match status" value="2"/>
</dbReference>
<dbReference type="EC" id="1.1.5.3" evidence="2"/>
<comment type="pathway">
    <text evidence="1">Polyol metabolism; glycerol degradation.</text>
</comment>
<dbReference type="InterPro" id="IPR011992">
    <property type="entry name" value="EF-hand-dom_pair"/>
</dbReference>
<dbReference type="Gene3D" id="1.10.238.10">
    <property type="entry name" value="EF-hand"/>
    <property type="match status" value="1"/>
</dbReference>
<evidence type="ECO:0000259" key="7">
    <source>
        <dbReference type="PROSITE" id="PS50222"/>
    </source>
</evidence>
<evidence type="ECO:0000313" key="9">
    <source>
        <dbReference type="Proteomes" id="UP001165060"/>
    </source>
</evidence>
<dbReference type="Pfam" id="PF13499">
    <property type="entry name" value="EF-hand_7"/>
    <property type="match status" value="1"/>
</dbReference>
<name>A0ABQ6M7V5_9STRA</name>
<feature type="non-terminal residue" evidence="8">
    <location>
        <position position="1"/>
    </location>
</feature>
<dbReference type="PANTHER" id="PTHR11985">
    <property type="entry name" value="GLYCEROL-3-PHOSPHATE DEHYDROGENASE"/>
    <property type="match status" value="1"/>
</dbReference>
<comment type="caution">
    <text evidence="8">The sequence shown here is derived from an EMBL/GenBank/DDBJ whole genome shotgun (WGS) entry which is preliminary data.</text>
</comment>
<accession>A0ABQ6M7V5</accession>
<dbReference type="Pfam" id="PF16901">
    <property type="entry name" value="DAO_C"/>
    <property type="match status" value="1"/>
</dbReference>
<gene>
    <name evidence="8" type="ORF">TeGR_g12629</name>
</gene>
<dbReference type="InterPro" id="IPR000447">
    <property type="entry name" value="G3P_DH_FAD-dep"/>
</dbReference>
<dbReference type="EMBL" id="BRYB01000044">
    <property type="protein sequence ID" value="GMI21262.1"/>
    <property type="molecule type" value="Genomic_DNA"/>
</dbReference>
<dbReference type="InterPro" id="IPR018247">
    <property type="entry name" value="EF_Hand_1_Ca_BS"/>
</dbReference>
<dbReference type="InterPro" id="IPR002048">
    <property type="entry name" value="EF_hand_dom"/>
</dbReference>
<evidence type="ECO:0000256" key="5">
    <source>
        <dbReference type="ARBA" id="ARBA00022837"/>
    </source>
</evidence>
<evidence type="ECO:0000256" key="4">
    <source>
        <dbReference type="ARBA" id="ARBA00022827"/>
    </source>
</evidence>
<evidence type="ECO:0000256" key="6">
    <source>
        <dbReference type="ARBA" id="ARBA00023002"/>
    </source>
</evidence>
<dbReference type="InterPro" id="IPR031656">
    <property type="entry name" value="DAO_C"/>
</dbReference>
<keyword evidence="3" id="KW-0285">Flavoprotein</keyword>
<dbReference type="Gene3D" id="1.10.8.870">
    <property type="entry name" value="Alpha-glycerophosphate oxidase, cap domain"/>
    <property type="match status" value="1"/>
</dbReference>
<keyword evidence="5" id="KW-0106">Calcium</keyword>
<evidence type="ECO:0000313" key="8">
    <source>
        <dbReference type="EMBL" id="GMI21262.1"/>
    </source>
</evidence>
<feature type="domain" description="EF-hand" evidence="7">
    <location>
        <begin position="98"/>
        <end position="133"/>
    </location>
</feature>
<reference evidence="8 9" key="1">
    <citation type="journal article" date="2023" name="Commun. Biol.">
        <title>Genome analysis of Parmales, the sister group of diatoms, reveals the evolutionary specialization of diatoms from phago-mixotrophs to photoautotrophs.</title>
        <authorList>
            <person name="Ban H."/>
            <person name="Sato S."/>
            <person name="Yoshikawa S."/>
            <person name="Yamada K."/>
            <person name="Nakamura Y."/>
            <person name="Ichinomiya M."/>
            <person name="Sato N."/>
            <person name="Blanc-Mathieu R."/>
            <person name="Endo H."/>
            <person name="Kuwata A."/>
            <person name="Ogata H."/>
        </authorList>
    </citation>
    <scope>NUCLEOTIDE SEQUENCE [LARGE SCALE GENOMIC DNA]</scope>
</reference>
<keyword evidence="6" id="KW-0560">Oxidoreductase</keyword>
<organism evidence="8 9">
    <name type="scientific">Tetraparma gracilis</name>
    <dbReference type="NCBI Taxonomy" id="2962635"/>
    <lineage>
        <taxon>Eukaryota</taxon>
        <taxon>Sar</taxon>
        <taxon>Stramenopiles</taxon>
        <taxon>Ochrophyta</taxon>
        <taxon>Bolidophyceae</taxon>
        <taxon>Parmales</taxon>
        <taxon>Triparmaceae</taxon>
        <taxon>Tetraparma</taxon>
    </lineage>
</organism>